<proteinExistence type="predicted"/>
<dbReference type="GO" id="GO:0003729">
    <property type="term" value="F:mRNA binding"/>
    <property type="evidence" value="ECO:0007669"/>
    <property type="project" value="TreeGrafter"/>
</dbReference>
<evidence type="ECO:0000256" key="5">
    <source>
        <dbReference type="ARBA" id="ARBA00022917"/>
    </source>
</evidence>
<comment type="function">
    <text evidence="1">Functions in the early steps of protein synthesis of a small number of specific mRNAs. Acts by directing the binding of methionyl-tRNAi to 40S ribosomal subunits. In contrast to the eIF-2 complex, it binds methionyl-tRNAi to 40S subunits in a codon-dependent manner, whereas the eIF-2 complex binds methionyl-tRNAi to 40S subunits in a GTP-dependent manner.</text>
</comment>
<dbReference type="InterPro" id="IPR013979">
    <property type="entry name" value="TIF_beta_prop-like"/>
</dbReference>
<dbReference type="AlphaFoldDB" id="A0A6B2FX15"/>
<keyword evidence="5" id="KW-0648">Protein biosynthesis</keyword>
<dbReference type="GO" id="GO:0000049">
    <property type="term" value="F:tRNA binding"/>
    <property type="evidence" value="ECO:0007669"/>
    <property type="project" value="TreeGrafter"/>
</dbReference>
<evidence type="ECO:0000256" key="1">
    <source>
        <dbReference type="ARBA" id="ARBA00003993"/>
    </source>
</evidence>
<protein>
    <submittedName>
        <fullName evidence="8">Eukaryotic translation initiation factor 2A (Trinotate prediction)</fullName>
    </submittedName>
</protein>
<dbReference type="PANTHER" id="PTHR13227:SF0">
    <property type="entry name" value="EUKARYOTIC TRANSLATION INITIATION FACTOR 2A"/>
    <property type="match status" value="1"/>
</dbReference>
<evidence type="ECO:0000313" key="8">
    <source>
        <dbReference type="EMBL" id="NDJ95897.1"/>
    </source>
</evidence>
<dbReference type="EMBL" id="GHBR01000321">
    <property type="protein sequence ID" value="NDJ95897.1"/>
    <property type="molecule type" value="Transcribed_RNA"/>
</dbReference>
<sequence>MNSQAIAILGTKSLTLQRNLFEQTSPEIIKLDASDDIKFFKISPDASLMMWAKNASIEIVSLNRLETQTQIPIKRAQISGFSPKNSFLWVWCFPSAFKSNDPEENFKLFKITLESNKFNLECVYQSEINNYNYSTLFWASDESFCLQYTPNIIRVFKEGIVEKQISLPGLFNLSMSSGCVAECIESLDANFPSFVKLHKYPQLTSNSLSSQAFRNKKEFLFYWNHKGNILIFTCVDKNQKNSVSYYGQQEVYFLGHKGESFQIEFSSKEDVFDISWFPESDKFAIIHGSSPSIVTLYDHKGDPIYNLSSGPYSRIIINSSETLLCLCGMGGIKGHTEFWSIKERKITCLMNTPLANELAWLPDGVHMVFSSTSPRINFDNGYEIYDFSGTKIRDFVSKSIGTHSESFIQIEPLLIGDFTFPTPVVIASKAPIDLRSTCRGAYVPPSTSRFNLETMTKNTTNTKKNKKKATKKKKEQENSSETNQKLDSNV</sequence>
<keyword evidence="2 8" id="KW-0396">Initiation factor</keyword>
<evidence type="ECO:0000256" key="6">
    <source>
        <dbReference type="SAM" id="MobiDB-lite"/>
    </source>
</evidence>
<dbReference type="SUPFAM" id="SSF82171">
    <property type="entry name" value="DPP6 N-terminal domain-like"/>
    <property type="match status" value="1"/>
</dbReference>
<name>A0A6B2FX15_MYXSQ</name>
<dbReference type="Pfam" id="PF08662">
    <property type="entry name" value="eIF2A"/>
    <property type="match status" value="1"/>
</dbReference>
<keyword evidence="4" id="KW-0677">Repeat</keyword>
<dbReference type="GO" id="GO:0043022">
    <property type="term" value="F:ribosome binding"/>
    <property type="evidence" value="ECO:0007669"/>
    <property type="project" value="TreeGrafter"/>
</dbReference>
<accession>A0A6B2FX15</accession>
<dbReference type="InterPro" id="IPR011387">
    <property type="entry name" value="TIF2A"/>
</dbReference>
<keyword evidence="3" id="KW-0853">WD repeat</keyword>
<evidence type="ECO:0000256" key="4">
    <source>
        <dbReference type="ARBA" id="ARBA00022737"/>
    </source>
</evidence>
<dbReference type="GO" id="GO:0022627">
    <property type="term" value="C:cytosolic small ribosomal subunit"/>
    <property type="evidence" value="ECO:0007669"/>
    <property type="project" value="TreeGrafter"/>
</dbReference>
<feature type="region of interest" description="Disordered" evidence="6">
    <location>
        <begin position="457"/>
        <end position="490"/>
    </location>
</feature>
<organism evidence="8">
    <name type="scientific">Myxobolus squamalis</name>
    <name type="common">Myxosporean</name>
    <dbReference type="NCBI Taxonomy" id="59785"/>
    <lineage>
        <taxon>Eukaryota</taxon>
        <taxon>Metazoa</taxon>
        <taxon>Cnidaria</taxon>
        <taxon>Myxozoa</taxon>
        <taxon>Myxosporea</taxon>
        <taxon>Bivalvulida</taxon>
        <taxon>Platysporina</taxon>
        <taxon>Myxobolidae</taxon>
        <taxon>Myxobolus</taxon>
    </lineage>
</organism>
<feature type="compositionally biased region" description="Polar residues" evidence="6">
    <location>
        <begin position="479"/>
        <end position="490"/>
    </location>
</feature>
<feature type="compositionally biased region" description="Basic residues" evidence="6">
    <location>
        <begin position="463"/>
        <end position="473"/>
    </location>
</feature>
<dbReference type="GO" id="GO:0003743">
    <property type="term" value="F:translation initiation factor activity"/>
    <property type="evidence" value="ECO:0007669"/>
    <property type="project" value="UniProtKB-KW"/>
</dbReference>
<dbReference type="PANTHER" id="PTHR13227">
    <property type="entry name" value="EUKARYOTIC TRANSLATION INITIATION FACTOR 2A"/>
    <property type="match status" value="1"/>
</dbReference>
<evidence type="ECO:0000256" key="3">
    <source>
        <dbReference type="ARBA" id="ARBA00022574"/>
    </source>
</evidence>
<evidence type="ECO:0000256" key="2">
    <source>
        <dbReference type="ARBA" id="ARBA00022540"/>
    </source>
</evidence>
<reference evidence="8" key="1">
    <citation type="submission" date="2018-11" db="EMBL/GenBank/DDBJ databases">
        <title>Myxobolus squamalis genome and transcriptome.</title>
        <authorList>
            <person name="Yahalomi D."/>
            <person name="Atkinson S.D."/>
            <person name="Neuhof M."/>
            <person name="Chang E.S."/>
            <person name="Philippe H."/>
            <person name="Cartwright P."/>
            <person name="Bartholomew J.L."/>
            <person name="Huchon D."/>
        </authorList>
    </citation>
    <scope>NUCLEOTIDE SEQUENCE</scope>
    <source>
        <strain evidence="8">71B08</strain>
        <tissue evidence="8">Whole</tissue>
    </source>
</reference>
<evidence type="ECO:0000259" key="7">
    <source>
        <dbReference type="Pfam" id="PF08662"/>
    </source>
</evidence>
<feature type="domain" description="Translation initiation factor beta propellor-like" evidence="7">
    <location>
        <begin position="213"/>
        <end position="392"/>
    </location>
</feature>